<dbReference type="Pfam" id="PF00685">
    <property type="entry name" value="Sulfotransfer_1"/>
    <property type="match status" value="1"/>
</dbReference>
<comment type="similarity">
    <text evidence="1 3">Belongs to the sulfotransferase 1 family.</text>
</comment>
<accession>A0A6F9DTC6</accession>
<protein>
    <recommendedName>
        <fullName evidence="3">Sulfotransferase</fullName>
        <ecNumber evidence="3">2.8.2.-</ecNumber>
    </recommendedName>
</protein>
<evidence type="ECO:0000313" key="5">
    <source>
        <dbReference type="EMBL" id="CAB3266697.1"/>
    </source>
</evidence>
<sequence length="326" mass="37367">MEELAKVLPADLLPSVQELFDEFSLAGMKSAGVEVQEVKGYRLTPGVTTDALQYAYDEWSFREGDVLLGSFPKTGTNWTLDIIRRLLYDESSYNLCKNLPLSTLILEAGSPLKFSVLDKLPLKRRLMGTHLPAELLNLKKLKESKAKLIYVYRNPKDQLVSWFHFIQKIPHLVNHPLGHMINQGFNNFFEHALKGDLPIGTKPGEGYANHLFSFYEHKNDGNVLLLCFEDLKKDFRGQVEQVAKFLDIEITNDRILEVEKLCSFQTMKENIDTNKNQQLQEFQTANMRKGDVGSWEEVLTDEQSKLVDEKFNQVLNGTDVKFVYSL</sequence>
<evidence type="ECO:0000256" key="3">
    <source>
        <dbReference type="RuleBase" id="RU361155"/>
    </source>
</evidence>
<name>A0A6F9DTC6_9ASCI</name>
<dbReference type="InterPro" id="IPR027417">
    <property type="entry name" value="P-loop_NTPase"/>
</dbReference>
<evidence type="ECO:0000256" key="2">
    <source>
        <dbReference type="ARBA" id="ARBA00022679"/>
    </source>
</evidence>
<organism evidence="5">
    <name type="scientific">Phallusia mammillata</name>
    <dbReference type="NCBI Taxonomy" id="59560"/>
    <lineage>
        <taxon>Eukaryota</taxon>
        <taxon>Metazoa</taxon>
        <taxon>Chordata</taxon>
        <taxon>Tunicata</taxon>
        <taxon>Ascidiacea</taxon>
        <taxon>Phlebobranchia</taxon>
        <taxon>Ascidiidae</taxon>
        <taxon>Phallusia</taxon>
    </lineage>
</organism>
<evidence type="ECO:0000259" key="4">
    <source>
        <dbReference type="Pfam" id="PF00685"/>
    </source>
</evidence>
<dbReference type="InterPro" id="IPR000863">
    <property type="entry name" value="Sulfotransferase_dom"/>
</dbReference>
<dbReference type="PANTHER" id="PTHR11783">
    <property type="entry name" value="SULFOTRANSFERASE SULT"/>
    <property type="match status" value="1"/>
</dbReference>
<dbReference type="Gene3D" id="3.40.50.300">
    <property type="entry name" value="P-loop containing nucleotide triphosphate hydrolases"/>
    <property type="match status" value="1"/>
</dbReference>
<dbReference type="SUPFAM" id="SSF52540">
    <property type="entry name" value="P-loop containing nucleoside triphosphate hydrolases"/>
    <property type="match status" value="1"/>
</dbReference>
<dbReference type="EC" id="2.8.2.-" evidence="3"/>
<gene>
    <name evidence="5" type="primary">Sult1b1-001</name>
</gene>
<proteinExistence type="evidence at transcript level"/>
<dbReference type="GO" id="GO:0008146">
    <property type="term" value="F:sulfotransferase activity"/>
    <property type="evidence" value="ECO:0007669"/>
    <property type="project" value="InterPro"/>
</dbReference>
<reference evidence="5" key="1">
    <citation type="submission" date="2020-04" db="EMBL/GenBank/DDBJ databases">
        <authorList>
            <person name="Neveu A P."/>
        </authorList>
    </citation>
    <scope>NUCLEOTIDE SEQUENCE</scope>
    <source>
        <tissue evidence="5">Whole embryo</tissue>
    </source>
</reference>
<evidence type="ECO:0000256" key="1">
    <source>
        <dbReference type="ARBA" id="ARBA00005771"/>
    </source>
</evidence>
<dbReference type="AlphaFoldDB" id="A0A6F9DTC6"/>
<feature type="domain" description="Sulfotransferase" evidence="4">
    <location>
        <begin position="64"/>
        <end position="318"/>
    </location>
</feature>
<dbReference type="EMBL" id="LR790835">
    <property type="protein sequence ID" value="CAB3266697.1"/>
    <property type="molecule type" value="mRNA"/>
</dbReference>
<keyword evidence="2 3" id="KW-0808">Transferase</keyword>